<gene>
    <name evidence="2" type="ORF">HGRIS_007299</name>
</gene>
<feature type="compositionally biased region" description="Acidic residues" evidence="1">
    <location>
        <begin position="673"/>
        <end position="688"/>
    </location>
</feature>
<feature type="region of interest" description="Disordered" evidence="1">
    <location>
        <begin position="94"/>
        <end position="113"/>
    </location>
</feature>
<feature type="region of interest" description="Disordered" evidence="1">
    <location>
        <begin position="516"/>
        <end position="853"/>
    </location>
</feature>
<dbReference type="EMBL" id="JASNQZ010000011">
    <property type="protein sequence ID" value="KAL0950488.1"/>
    <property type="molecule type" value="Genomic_DNA"/>
</dbReference>
<dbReference type="PANTHER" id="PTHR12751">
    <property type="entry name" value="PHOSPHATASE AND ACTIN REGULATOR PHACTR"/>
    <property type="match status" value="1"/>
</dbReference>
<feature type="compositionally biased region" description="Basic and acidic residues" evidence="1">
    <location>
        <begin position="374"/>
        <end position="383"/>
    </location>
</feature>
<evidence type="ECO:0000313" key="3">
    <source>
        <dbReference type="Proteomes" id="UP001556367"/>
    </source>
</evidence>
<sequence length="942" mass="100341">MAILAPPDWPHITRDNTMDVPTQSSNALPRQRASPANDHTPSQTPQFAHQLSHQMPQQQQQQPFAFTVQQQPQGSWTPSIAAQPFYPSFYANHQQGAQQQQPYQLHGQPAQPPYFDPAANAQLAQWYQQMMYNAQQGFPMMQNQHQQRTSPASGPSNDYFAQNQITGNGAFNPFPAGTPPPPHRGPNDQHQQPNGAGQHTGFHPYRRPTRQASHQSDGSDWRPAGNPHPPYARPDASASSSSVNSSSGPRQRTDSNQSGHSGHNSSSNSANASIRSRTGSPAVPSASSTSARSSSAPGPTSSATSSSSSRVPPHNRKISSSSSGSASSARGAALTPSVSTATASSTTSSASSMVVATPRPARPSPLSQGTFTAGEKRMSRDDSVLDSTPTASMLRSGGLKGRLRRALSFNAASALKEEETDDDDKSIRASTLGKGKASASKPPGLPEDDGASTATVQTKKKGRAASLFNARLNVSTDNISLSSTVSSASVMIRKLGSMGRLARRNSLAGITSLFKDKDKDKDKDGEKKGKKKEKKGSKAEASEASVSHVTAELDRMGSDWTESGLTPAAELARRHTLKSNEQEAARKALQEAAAAAAAAEASASVAHVNGTNGVPTWDRNTATGRGSASPVKGGVRVNEDGTTVLVEDDDDDDRSDDGHYGPQHAGQSYNADGWDDDDDWGDNDDDEDVTIRVNVGRPSVEEDDHDDDDEPEPWASDVRRSLERSKVPAKGILKYAGSYDQRSYTADSPRPRSNSYNSAPGHTDPGPLARIPSPDPDHIDGLHRHGSHSSAHGSPVVAPALPPLSFDSSSTIGSLMDSPKELSADSSPTNATHPHAPHPQHPSSSSIFSHSNSSAPALSTIHATAPLLPRSTTAPAKRLAFASNLSVYDTFSASVYDRRSEPATWSRLTPALAQRIKEELNSYKMEEMEVHASSRIHTQFFV</sequence>
<feature type="compositionally biased region" description="Low complexity" evidence="1">
    <location>
        <begin position="841"/>
        <end position="853"/>
    </location>
</feature>
<feature type="compositionally biased region" description="Low complexity" evidence="1">
    <location>
        <begin position="319"/>
        <end position="357"/>
    </location>
</feature>
<feature type="compositionally biased region" description="Acidic residues" evidence="1">
    <location>
        <begin position="646"/>
        <end position="655"/>
    </location>
</feature>
<feature type="compositionally biased region" description="Polar residues" evidence="1">
    <location>
        <begin position="19"/>
        <end position="28"/>
    </location>
</feature>
<dbReference type="PANTHER" id="PTHR12751:SF18">
    <property type="entry name" value="PHOSPHATASE AND ACTIN REGULATOR 1"/>
    <property type="match status" value="1"/>
</dbReference>
<organism evidence="2 3">
    <name type="scientific">Hohenbuehelia grisea</name>
    <dbReference type="NCBI Taxonomy" id="104357"/>
    <lineage>
        <taxon>Eukaryota</taxon>
        <taxon>Fungi</taxon>
        <taxon>Dikarya</taxon>
        <taxon>Basidiomycota</taxon>
        <taxon>Agaricomycotina</taxon>
        <taxon>Agaricomycetes</taxon>
        <taxon>Agaricomycetidae</taxon>
        <taxon>Agaricales</taxon>
        <taxon>Pleurotineae</taxon>
        <taxon>Pleurotaceae</taxon>
        <taxon>Hohenbuehelia</taxon>
    </lineage>
</organism>
<feature type="compositionally biased region" description="Basic and acidic residues" evidence="1">
    <location>
        <begin position="516"/>
        <end position="527"/>
    </location>
</feature>
<dbReference type="Proteomes" id="UP001556367">
    <property type="component" value="Unassembled WGS sequence"/>
</dbReference>
<protein>
    <submittedName>
        <fullName evidence="2">Uncharacterized protein</fullName>
    </submittedName>
</protein>
<evidence type="ECO:0000313" key="2">
    <source>
        <dbReference type="EMBL" id="KAL0950488.1"/>
    </source>
</evidence>
<feature type="region of interest" description="Disordered" evidence="1">
    <location>
        <begin position="1"/>
        <end position="81"/>
    </location>
</feature>
<feature type="compositionally biased region" description="Polar residues" evidence="1">
    <location>
        <begin position="188"/>
        <end position="197"/>
    </location>
</feature>
<proteinExistence type="predicted"/>
<feature type="region of interest" description="Disordered" evidence="1">
    <location>
        <begin position="414"/>
        <end position="457"/>
    </location>
</feature>
<feature type="compositionally biased region" description="Polar residues" evidence="1">
    <location>
        <begin position="740"/>
        <end position="760"/>
    </location>
</feature>
<feature type="compositionally biased region" description="Low complexity" evidence="1">
    <location>
        <begin position="590"/>
        <end position="606"/>
    </location>
</feature>
<keyword evidence="3" id="KW-1185">Reference proteome</keyword>
<feature type="compositionally biased region" description="Basic and acidic residues" evidence="1">
    <location>
        <begin position="578"/>
        <end position="589"/>
    </location>
</feature>
<feature type="region of interest" description="Disordered" evidence="1">
    <location>
        <begin position="141"/>
        <end position="397"/>
    </location>
</feature>
<evidence type="ECO:0000256" key="1">
    <source>
        <dbReference type="SAM" id="MobiDB-lite"/>
    </source>
</evidence>
<accession>A0ABR3J4Q7</accession>
<feature type="compositionally biased region" description="Low complexity" evidence="1">
    <location>
        <begin position="236"/>
        <end position="247"/>
    </location>
</feature>
<feature type="compositionally biased region" description="Low complexity" evidence="1">
    <location>
        <begin position="255"/>
        <end position="312"/>
    </location>
</feature>
<comment type="caution">
    <text evidence="2">The sequence shown here is derived from an EMBL/GenBank/DDBJ whole genome shotgun (WGS) entry which is preliminary data.</text>
</comment>
<feature type="compositionally biased region" description="Basic and acidic residues" evidence="1">
    <location>
        <begin position="717"/>
        <end position="726"/>
    </location>
</feature>
<feature type="compositionally biased region" description="Acidic residues" evidence="1">
    <location>
        <begin position="701"/>
        <end position="712"/>
    </location>
</feature>
<feature type="compositionally biased region" description="Low complexity" evidence="1">
    <location>
        <begin position="94"/>
        <end position="109"/>
    </location>
</feature>
<feature type="compositionally biased region" description="Polar residues" evidence="1">
    <location>
        <begin position="141"/>
        <end position="169"/>
    </location>
</feature>
<name>A0ABR3J4Q7_9AGAR</name>
<feature type="compositionally biased region" description="Low complexity" evidence="1">
    <location>
        <begin position="54"/>
        <end position="73"/>
    </location>
</feature>
<reference evidence="3" key="1">
    <citation type="submission" date="2024-06" db="EMBL/GenBank/DDBJ databases">
        <title>Multi-omics analyses provide insights into the biosynthesis of the anticancer antibiotic pleurotin in Hohenbuehelia grisea.</title>
        <authorList>
            <person name="Weaver J.A."/>
            <person name="Alberti F."/>
        </authorList>
    </citation>
    <scope>NUCLEOTIDE SEQUENCE [LARGE SCALE GENOMIC DNA]</scope>
    <source>
        <strain evidence="3">T-177</strain>
    </source>
</reference>
<feature type="compositionally biased region" description="Polar residues" evidence="1">
    <location>
        <begin position="609"/>
        <end position="626"/>
    </location>
</feature>
<feature type="compositionally biased region" description="Polar residues" evidence="1">
    <location>
        <begin position="37"/>
        <end position="53"/>
    </location>
</feature>